<keyword evidence="4" id="KW-0378">Hydrolase</keyword>
<keyword evidence="6 7" id="KW-0472">Membrane</keyword>
<dbReference type="OrthoDB" id="9789113at2"/>
<sequence>MITKWVNYLYQFECDIFRSFNSHFESKTLNLFFRRITHLGGARVTVGLTLFFVLIFPMPMWMWGIESAISLVSSHLAVNYIKKIRPRTRPYLSLNQVRVIENPLKDHSFPSGHTTAIFSLITPFVIHMPILGFIFYPLAFSVGLSRVYLGLHYPSDVLVGLLLGTIFGMLTVVLF</sequence>
<name>A0A6A8DH44_9BACI</name>
<evidence type="ECO:0000313" key="10">
    <source>
        <dbReference type="Proteomes" id="UP000799092"/>
    </source>
</evidence>
<keyword evidence="2" id="KW-1003">Cell membrane</keyword>
<comment type="subcellular location">
    <subcellularLocation>
        <location evidence="1">Cell membrane</location>
        <topology evidence="1">Multi-pass membrane protein</topology>
    </subcellularLocation>
</comment>
<dbReference type="CDD" id="cd01610">
    <property type="entry name" value="PAP2_like"/>
    <property type="match status" value="1"/>
</dbReference>
<evidence type="ECO:0000256" key="6">
    <source>
        <dbReference type="ARBA" id="ARBA00023136"/>
    </source>
</evidence>
<dbReference type="RefSeq" id="WP_153738162.1">
    <property type="nucleotide sequence ID" value="NZ_WJNG01000016.1"/>
</dbReference>
<evidence type="ECO:0000256" key="3">
    <source>
        <dbReference type="ARBA" id="ARBA00022692"/>
    </source>
</evidence>
<dbReference type="SMART" id="SM00014">
    <property type="entry name" value="acidPPc"/>
    <property type="match status" value="1"/>
</dbReference>
<evidence type="ECO:0000256" key="5">
    <source>
        <dbReference type="ARBA" id="ARBA00022989"/>
    </source>
</evidence>
<evidence type="ECO:0000256" key="2">
    <source>
        <dbReference type="ARBA" id="ARBA00022475"/>
    </source>
</evidence>
<keyword evidence="5 7" id="KW-1133">Transmembrane helix</keyword>
<dbReference type="AlphaFoldDB" id="A0A6A8DH44"/>
<proteinExistence type="predicted"/>
<keyword evidence="3 7" id="KW-0812">Transmembrane</keyword>
<dbReference type="InterPro" id="IPR036938">
    <property type="entry name" value="PAP2/HPO_sf"/>
</dbReference>
<evidence type="ECO:0000256" key="7">
    <source>
        <dbReference type="SAM" id="Phobius"/>
    </source>
</evidence>
<feature type="transmembrane region" description="Helical" evidence="7">
    <location>
        <begin position="157"/>
        <end position="174"/>
    </location>
</feature>
<evidence type="ECO:0000259" key="8">
    <source>
        <dbReference type="SMART" id="SM00014"/>
    </source>
</evidence>
<dbReference type="InterPro" id="IPR000326">
    <property type="entry name" value="PAP2/HPO"/>
</dbReference>
<dbReference type="Gene3D" id="1.20.144.10">
    <property type="entry name" value="Phosphatidic acid phosphatase type 2/haloperoxidase"/>
    <property type="match status" value="1"/>
</dbReference>
<dbReference type="Proteomes" id="UP000799092">
    <property type="component" value="Unassembled WGS sequence"/>
</dbReference>
<protein>
    <submittedName>
        <fullName evidence="9">Phosphatase PAP2 family protein</fullName>
    </submittedName>
</protein>
<evidence type="ECO:0000256" key="4">
    <source>
        <dbReference type="ARBA" id="ARBA00022801"/>
    </source>
</evidence>
<evidence type="ECO:0000256" key="1">
    <source>
        <dbReference type="ARBA" id="ARBA00004651"/>
    </source>
</evidence>
<reference evidence="9" key="1">
    <citation type="submission" date="2019-11" db="EMBL/GenBank/DDBJ databases">
        <authorList>
            <person name="Li J."/>
        </authorList>
    </citation>
    <scope>NUCLEOTIDE SEQUENCE</scope>
    <source>
        <strain evidence="9">B6B</strain>
    </source>
</reference>
<dbReference type="Pfam" id="PF01569">
    <property type="entry name" value="PAP2"/>
    <property type="match status" value="1"/>
</dbReference>
<dbReference type="PANTHER" id="PTHR14969">
    <property type="entry name" value="SPHINGOSINE-1-PHOSPHATE PHOSPHOHYDROLASE"/>
    <property type="match status" value="1"/>
</dbReference>
<organism evidence="9 10">
    <name type="scientific">Aquibacillus halophilus</name>
    <dbReference type="NCBI Taxonomy" id="930132"/>
    <lineage>
        <taxon>Bacteria</taxon>
        <taxon>Bacillati</taxon>
        <taxon>Bacillota</taxon>
        <taxon>Bacilli</taxon>
        <taxon>Bacillales</taxon>
        <taxon>Bacillaceae</taxon>
        <taxon>Aquibacillus</taxon>
    </lineage>
</organism>
<keyword evidence="10" id="KW-1185">Reference proteome</keyword>
<feature type="transmembrane region" description="Helical" evidence="7">
    <location>
        <begin position="115"/>
        <end position="137"/>
    </location>
</feature>
<dbReference type="GO" id="GO:0016787">
    <property type="term" value="F:hydrolase activity"/>
    <property type="evidence" value="ECO:0007669"/>
    <property type="project" value="UniProtKB-KW"/>
</dbReference>
<dbReference type="SUPFAM" id="SSF48317">
    <property type="entry name" value="Acid phosphatase/Vanadium-dependent haloperoxidase"/>
    <property type="match status" value="1"/>
</dbReference>
<feature type="domain" description="Phosphatidic acid phosphatase type 2/haloperoxidase" evidence="8">
    <location>
        <begin position="65"/>
        <end position="172"/>
    </location>
</feature>
<accession>A0A6A8DH44</accession>
<dbReference type="GO" id="GO:0005886">
    <property type="term" value="C:plasma membrane"/>
    <property type="evidence" value="ECO:0007669"/>
    <property type="project" value="UniProtKB-SubCell"/>
</dbReference>
<dbReference type="EMBL" id="WJNG01000016">
    <property type="protein sequence ID" value="MRH44550.1"/>
    <property type="molecule type" value="Genomic_DNA"/>
</dbReference>
<dbReference type="PANTHER" id="PTHR14969:SF62">
    <property type="entry name" value="DECAPRENYLPHOSPHORYL-5-PHOSPHORIBOSE PHOSPHATASE RV3807C-RELATED"/>
    <property type="match status" value="1"/>
</dbReference>
<comment type="caution">
    <text evidence="9">The sequence shown here is derived from an EMBL/GenBank/DDBJ whole genome shotgun (WGS) entry which is preliminary data.</text>
</comment>
<evidence type="ECO:0000313" key="9">
    <source>
        <dbReference type="EMBL" id="MRH44550.1"/>
    </source>
</evidence>
<gene>
    <name evidence="9" type="ORF">GH741_18045</name>
</gene>
<feature type="transmembrane region" description="Helical" evidence="7">
    <location>
        <begin position="36"/>
        <end position="55"/>
    </location>
</feature>